<accession>A0A1F6AQR6</accession>
<proteinExistence type="predicted"/>
<sequence length="111" mass="12661">MSLKINKVWRRFWGFVDSGATFSIFKDSEIGDLDFNYKSGRLVNVQVGDGGFIPVYLHKLEISLDDFTFPITIGFSNRLGVEFNLLGRKSLFEKFDVTFSDSKGELTFTKT</sequence>
<dbReference type="EMBL" id="MFJR01000007">
    <property type="protein sequence ID" value="OGG27008.1"/>
    <property type="molecule type" value="Genomic_DNA"/>
</dbReference>
<protein>
    <recommendedName>
        <fullName evidence="3">Peptidase A2 domain-containing protein</fullName>
    </recommendedName>
</protein>
<comment type="caution">
    <text evidence="1">The sequence shown here is derived from an EMBL/GenBank/DDBJ whole genome shotgun (WGS) entry which is preliminary data.</text>
</comment>
<evidence type="ECO:0000313" key="2">
    <source>
        <dbReference type="Proteomes" id="UP000176609"/>
    </source>
</evidence>
<evidence type="ECO:0008006" key="3">
    <source>
        <dbReference type="Google" id="ProtNLM"/>
    </source>
</evidence>
<dbReference type="Gene3D" id="2.40.70.10">
    <property type="entry name" value="Acid Proteases"/>
    <property type="match status" value="1"/>
</dbReference>
<evidence type="ECO:0000313" key="1">
    <source>
        <dbReference type="EMBL" id="OGG27008.1"/>
    </source>
</evidence>
<gene>
    <name evidence="1" type="ORF">A2960_02585</name>
</gene>
<dbReference type="SUPFAM" id="SSF50630">
    <property type="entry name" value="Acid proteases"/>
    <property type="match status" value="1"/>
</dbReference>
<reference evidence="1 2" key="1">
    <citation type="journal article" date="2016" name="Nat. Commun.">
        <title>Thousands of microbial genomes shed light on interconnected biogeochemical processes in an aquifer system.</title>
        <authorList>
            <person name="Anantharaman K."/>
            <person name="Brown C.T."/>
            <person name="Hug L.A."/>
            <person name="Sharon I."/>
            <person name="Castelle C.J."/>
            <person name="Probst A.J."/>
            <person name="Thomas B.C."/>
            <person name="Singh A."/>
            <person name="Wilkins M.J."/>
            <person name="Karaoz U."/>
            <person name="Brodie E.L."/>
            <person name="Williams K.H."/>
            <person name="Hubbard S.S."/>
            <person name="Banfield J.F."/>
        </authorList>
    </citation>
    <scope>NUCLEOTIDE SEQUENCE [LARGE SCALE GENOMIC DNA]</scope>
</reference>
<dbReference type="InterPro" id="IPR021109">
    <property type="entry name" value="Peptidase_aspartic_dom_sf"/>
</dbReference>
<organism evidence="1 2">
    <name type="scientific">Candidatus Gottesmanbacteria bacterium RIFCSPLOWO2_01_FULL_39_12b</name>
    <dbReference type="NCBI Taxonomy" id="1798388"/>
    <lineage>
        <taxon>Bacteria</taxon>
        <taxon>Candidatus Gottesmaniibacteriota</taxon>
    </lineage>
</organism>
<dbReference type="AlphaFoldDB" id="A0A1F6AQR6"/>
<name>A0A1F6AQR6_9BACT</name>
<dbReference type="Proteomes" id="UP000176609">
    <property type="component" value="Unassembled WGS sequence"/>
</dbReference>